<comment type="caution">
    <text evidence="7">The sequence shown here is derived from an EMBL/GenBank/DDBJ whole genome shotgun (WGS) entry which is preliminary data.</text>
</comment>
<dbReference type="GO" id="GO:0000160">
    <property type="term" value="P:phosphorelay signal transduction system"/>
    <property type="evidence" value="ECO:0007669"/>
    <property type="project" value="InterPro"/>
</dbReference>
<organism evidence="7 8">
    <name type="scientific">Catellatospora coxensis</name>
    <dbReference type="NCBI Taxonomy" id="310354"/>
    <lineage>
        <taxon>Bacteria</taxon>
        <taxon>Bacillati</taxon>
        <taxon>Actinomycetota</taxon>
        <taxon>Actinomycetes</taxon>
        <taxon>Micromonosporales</taxon>
        <taxon>Micromonosporaceae</taxon>
        <taxon>Catellatospora</taxon>
    </lineage>
</organism>
<keyword evidence="4" id="KW-0804">Transcription</keyword>
<evidence type="ECO:0000313" key="8">
    <source>
        <dbReference type="Proteomes" id="UP000630887"/>
    </source>
</evidence>
<dbReference type="Gene3D" id="1.25.40.10">
    <property type="entry name" value="Tetratricopeptide repeat domain"/>
    <property type="match status" value="3"/>
</dbReference>
<evidence type="ECO:0000313" key="7">
    <source>
        <dbReference type="EMBL" id="GIG11086.1"/>
    </source>
</evidence>
<dbReference type="EMBL" id="BONI01000113">
    <property type="protein sequence ID" value="GIG11086.1"/>
    <property type="molecule type" value="Genomic_DNA"/>
</dbReference>
<dbReference type="InterPro" id="IPR001867">
    <property type="entry name" value="OmpR/PhoB-type_DNA-bd"/>
</dbReference>
<dbReference type="InterPro" id="IPR005158">
    <property type="entry name" value="BTAD"/>
</dbReference>
<reference evidence="7 8" key="1">
    <citation type="submission" date="2021-01" db="EMBL/GenBank/DDBJ databases">
        <title>Whole genome shotgun sequence of Catellatospora coxensis NBRC 107359.</title>
        <authorList>
            <person name="Komaki H."/>
            <person name="Tamura T."/>
        </authorList>
    </citation>
    <scope>NUCLEOTIDE SEQUENCE [LARGE SCALE GENOMIC DNA]</scope>
    <source>
        <strain evidence="7 8">NBRC 107359</strain>
    </source>
</reference>
<dbReference type="SMART" id="SM00862">
    <property type="entry name" value="Trans_reg_C"/>
    <property type="match status" value="1"/>
</dbReference>
<sequence length="942" mass="100426">MRLQVMGPLRVWRGGVEVDAGPGQQRALLALLLAQHGQPVGLGELVDLIWVTDPPPTAVNIIHKYIGALRRVLEPDVAPRSPGSYLARQGNGYRLAAGPDVLDLAAFGRFVTAAKAAAAAGRTGEALDRYGDALQLCHGPAGGGLADNAKAAAVFAGIDGRFVDAAVDAAAVAVAGGRPGEVLAPLRLAAGMFPLHEPVHAALMAALAGADRQAEGLAVYQSIRERLADELGVDPGRELSEAYLRVLTPIEVTPSVAPPTVPSAPVPAQLPPDLPLFVGRRPELAVLDDLVAATTDRTGPLVIAMDGMGGVGKSTLAAHFAHRVAGQFTDGQLYLDLQGHEEDGEGVPVVEALRSLLYALGLRGADAPESLEALMGAYRSRTAGKRILVLLDNVRDQSQVHPLLPGSAGSLVLVTSRLPQVGLAVLGGARLVRVDLPDRQVAREMLERRLAHADRVTGADTESLDAIVELCGRLPLALAILGARLSARPRLSLASVAEELRDGAQRLAAFPGGRGVRDPRTTFAWSYRQLSPDAARLFRLLSVALTPGITAEAAASLSGWELRRTSHTLAELAEGALMTEDELGRFSSHVLVKAYAEEVFRDTEPPAVRAAAIGRLLQHYLHSVLNAQSELKAYRGMPPPPPPPDGVVAEQPGSMGEAHRWFDRHRDVLFEAVHVAAEGDHGVVPWRLALAMPQFLEAAGMFRDWEDVVRTALRAAREQGDAVGEAHLCRSLAGPRWYSGAYDEALDLLHTALRHYTEHGMRNEQGTVQNNLQTVYTSLGDHEVALEHARAAVALGRLHGERHIELGGYLGLGQSLSELQRFEEAVHASRQALAICLDIDQWAEEAMTRHMLAQGLAGMGRVDEAIEEYTTAVRLGDVAAPGPVQVAVHRDLSKLLLSTGDVAGARQAFDRAVELMGTFQDGGPERLRADLAQLAELLARHG</sequence>
<keyword evidence="3 5" id="KW-0238">DNA-binding</keyword>
<dbReference type="PANTHER" id="PTHR35807">
    <property type="entry name" value="TRANSCRIPTIONAL REGULATOR REDD-RELATED"/>
    <property type="match status" value="1"/>
</dbReference>
<dbReference type="GO" id="GO:0006355">
    <property type="term" value="P:regulation of DNA-templated transcription"/>
    <property type="evidence" value="ECO:0007669"/>
    <property type="project" value="InterPro"/>
</dbReference>
<dbReference type="Proteomes" id="UP000630887">
    <property type="component" value="Unassembled WGS sequence"/>
</dbReference>
<dbReference type="Pfam" id="PF00486">
    <property type="entry name" value="Trans_reg_C"/>
    <property type="match status" value="1"/>
</dbReference>
<evidence type="ECO:0000256" key="2">
    <source>
        <dbReference type="ARBA" id="ARBA00023015"/>
    </source>
</evidence>
<keyword evidence="2" id="KW-0805">Transcription regulation</keyword>
<dbReference type="PROSITE" id="PS51755">
    <property type="entry name" value="OMPR_PHOB"/>
    <property type="match status" value="1"/>
</dbReference>
<dbReference type="GO" id="GO:0003677">
    <property type="term" value="F:DNA binding"/>
    <property type="evidence" value="ECO:0007669"/>
    <property type="project" value="UniProtKB-UniRule"/>
</dbReference>
<dbReference type="GO" id="GO:0043531">
    <property type="term" value="F:ADP binding"/>
    <property type="evidence" value="ECO:0007669"/>
    <property type="project" value="InterPro"/>
</dbReference>
<dbReference type="Gene3D" id="3.40.50.300">
    <property type="entry name" value="P-loop containing nucleotide triphosphate hydrolases"/>
    <property type="match status" value="1"/>
</dbReference>
<dbReference type="InterPro" id="IPR011990">
    <property type="entry name" value="TPR-like_helical_dom_sf"/>
</dbReference>
<dbReference type="SUPFAM" id="SSF52540">
    <property type="entry name" value="P-loop containing nucleoside triphosphate hydrolases"/>
    <property type="match status" value="1"/>
</dbReference>
<dbReference type="InterPro" id="IPR016032">
    <property type="entry name" value="Sig_transdc_resp-reg_C-effctor"/>
</dbReference>
<evidence type="ECO:0000256" key="5">
    <source>
        <dbReference type="PROSITE-ProRule" id="PRU01091"/>
    </source>
</evidence>
<dbReference type="RefSeq" id="WP_239168011.1">
    <property type="nucleotide sequence ID" value="NZ_BAAALC010000055.1"/>
</dbReference>
<keyword evidence="8" id="KW-1185">Reference proteome</keyword>
<dbReference type="AlphaFoldDB" id="A0A8J3PBA0"/>
<dbReference type="Gene3D" id="1.10.10.10">
    <property type="entry name" value="Winged helix-like DNA-binding domain superfamily/Winged helix DNA-binding domain"/>
    <property type="match status" value="1"/>
</dbReference>
<feature type="domain" description="OmpR/PhoB-type" evidence="6">
    <location>
        <begin position="1"/>
        <end position="97"/>
    </location>
</feature>
<proteinExistence type="inferred from homology"/>
<gene>
    <name evidence="7" type="ORF">Cco03nite_77860</name>
</gene>
<dbReference type="PANTHER" id="PTHR35807:SF1">
    <property type="entry name" value="TRANSCRIPTIONAL REGULATOR REDD"/>
    <property type="match status" value="1"/>
</dbReference>
<accession>A0A8J3PBA0</accession>
<dbReference type="PRINTS" id="PR00364">
    <property type="entry name" value="DISEASERSIST"/>
</dbReference>
<dbReference type="InterPro" id="IPR051677">
    <property type="entry name" value="AfsR-DnrI-RedD_regulator"/>
</dbReference>
<dbReference type="InterPro" id="IPR027417">
    <property type="entry name" value="P-loop_NTPase"/>
</dbReference>
<dbReference type="Pfam" id="PF03704">
    <property type="entry name" value="BTAD"/>
    <property type="match status" value="1"/>
</dbReference>
<dbReference type="SUPFAM" id="SSF46894">
    <property type="entry name" value="C-terminal effector domain of the bipartite response regulators"/>
    <property type="match status" value="1"/>
</dbReference>
<comment type="similarity">
    <text evidence="1">Belongs to the AfsR/DnrI/RedD regulatory family.</text>
</comment>
<dbReference type="SUPFAM" id="SSF48452">
    <property type="entry name" value="TPR-like"/>
    <property type="match status" value="2"/>
</dbReference>
<dbReference type="Pfam" id="PF00931">
    <property type="entry name" value="NB-ARC"/>
    <property type="match status" value="1"/>
</dbReference>
<dbReference type="SMART" id="SM01043">
    <property type="entry name" value="BTAD"/>
    <property type="match status" value="1"/>
</dbReference>
<protein>
    <submittedName>
        <fullName evidence="7">SARP family transcriptional regulator</fullName>
    </submittedName>
</protein>
<evidence type="ECO:0000259" key="6">
    <source>
        <dbReference type="PROSITE" id="PS51755"/>
    </source>
</evidence>
<dbReference type="InterPro" id="IPR036388">
    <property type="entry name" value="WH-like_DNA-bd_sf"/>
</dbReference>
<evidence type="ECO:0000256" key="4">
    <source>
        <dbReference type="ARBA" id="ARBA00023163"/>
    </source>
</evidence>
<evidence type="ECO:0000256" key="3">
    <source>
        <dbReference type="ARBA" id="ARBA00023125"/>
    </source>
</evidence>
<feature type="DNA-binding region" description="OmpR/PhoB-type" evidence="5">
    <location>
        <begin position="1"/>
        <end position="97"/>
    </location>
</feature>
<evidence type="ECO:0000256" key="1">
    <source>
        <dbReference type="ARBA" id="ARBA00005820"/>
    </source>
</evidence>
<dbReference type="InterPro" id="IPR002182">
    <property type="entry name" value="NB-ARC"/>
</dbReference>
<name>A0A8J3PBA0_9ACTN</name>